<feature type="compositionally biased region" description="Acidic residues" evidence="1">
    <location>
        <begin position="55"/>
        <end position="103"/>
    </location>
</feature>
<dbReference type="Proteomes" id="UP001209570">
    <property type="component" value="Unassembled WGS sequence"/>
</dbReference>
<feature type="compositionally biased region" description="Basic and acidic residues" evidence="1">
    <location>
        <begin position="104"/>
        <end position="122"/>
    </location>
</feature>
<feature type="compositionally biased region" description="Acidic residues" evidence="1">
    <location>
        <begin position="156"/>
        <end position="177"/>
    </location>
</feature>
<comment type="caution">
    <text evidence="2">The sequence shown here is derived from an EMBL/GenBank/DDBJ whole genome shotgun (WGS) entry which is preliminary data.</text>
</comment>
<evidence type="ECO:0000313" key="3">
    <source>
        <dbReference type="Proteomes" id="UP001209570"/>
    </source>
</evidence>
<organism evidence="2 3">
    <name type="scientific">Pythium insidiosum</name>
    <name type="common">Pythiosis disease agent</name>
    <dbReference type="NCBI Taxonomy" id="114742"/>
    <lineage>
        <taxon>Eukaryota</taxon>
        <taxon>Sar</taxon>
        <taxon>Stramenopiles</taxon>
        <taxon>Oomycota</taxon>
        <taxon>Peronosporomycetes</taxon>
        <taxon>Pythiales</taxon>
        <taxon>Pythiaceae</taxon>
        <taxon>Pythium</taxon>
    </lineage>
</organism>
<keyword evidence="3" id="KW-1185">Reference proteome</keyword>
<protein>
    <submittedName>
        <fullName evidence="2">Uncharacterized protein</fullName>
    </submittedName>
</protein>
<evidence type="ECO:0000256" key="1">
    <source>
        <dbReference type="SAM" id="MobiDB-lite"/>
    </source>
</evidence>
<gene>
    <name evidence="2" type="ORF">P43SY_009079</name>
</gene>
<feature type="region of interest" description="Disordered" evidence="1">
    <location>
        <begin position="1"/>
        <end position="290"/>
    </location>
</feature>
<name>A0AAD5MHA1_PYTIN</name>
<accession>A0AAD5MHA1</accession>
<feature type="compositionally biased region" description="Acidic residues" evidence="1">
    <location>
        <begin position="36"/>
        <end position="47"/>
    </location>
</feature>
<feature type="compositionally biased region" description="Acidic residues" evidence="1">
    <location>
        <begin position="198"/>
        <end position="210"/>
    </location>
</feature>
<dbReference type="AlphaFoldDB" id="A0AAD5MHA1"/>
<dbReference type="EMBL" id="JAKCXM010000018">
    <property type="protein sequence ID" value="KAJ0407742.1"/>
    <property type="molecule type" value="Genomic_DNA"/>
</dbReference>
<proteinExistence type="predicted"/>
<sequence length="454" mass="50364">MKRTRQAAATRGGPEADGGSGPPTRRVLRRKNIVHDDDDSQGDEDERMEGGEAGDNAEEEEEEDDEGDGEEEDEDDDEEEDADDDEEEEEDDDDDEEEDEEADETQRRRSSDRTRRGLEPMQKKLRRTSLRSSRREQERPAGKTKRTRSRGRCDTESDDGENDAMEDADEQATDEAGDGNADVKPRARATRSTRGVDAPDDESSIEDDVSTEGRAKSARQRRGGADNEAEEDDDGSVSASRAVETDAAPGEMEVDEEGSMLSSTREDDDTEETKSESTPQLTPTASPLRRGMAIDALISTTPTQHDNDSSMLKSVVSDAATVPFQDLREHLRAASSEQLVESEQLHELRELAVNHLRSRLRELEKEKGSGIGAVRSMVLTLSDFANVLLSKIVQQCHTQHHMMLAAARVMPLEGLWHLLRHQLLRILYDDPSDIAKTKLMAFVKSAAFKVSIAA</sequence>
<reference evidence="2" key="1">
    <citation type="submission" date="2021-12" db="EMBL/GenBank/DDBJ databases">
        <title>Prjna785345.</title>
        <authorList>
            <person name="Rujirawat T."/>
            <person name="Krajaejun T."/>
        </authorList>
    </citation>
    <scope>NUCLEOTIDE SEQUENCE</scope>
    <source>
        <strain evidence="2">Pi057C3</strain>
    </source>
</reference>
<evidence type="ECO:0000313" key="2">
    <source>
        <dbReference type="EMBL" id="KAJ0407742.1"/>
    </source>
</evidence>